<protein>
    <submittedName>
        <fullName evidence="1">Uncharacterized protein</fullName>
    </submittedName>
</protein>
<proteinExistence type="predicted"/>
<keyword evidence="2" id="KW-1185">Reference proteome</keyword>
<dbReference type="AlphaFoldDB" id="A0AAD3S3J0"/>
<comment type="caution">
    <text evidence="1">The sequence shown here is derived from an EMBL/GenBank/DDBJ whole genome shotgun (WGS) entry which is preliminary data.</text>
</comment>
<name>A0AAD3S3J0_NEPGR</name>
<dbReference type="EMBL" id="BSYO01000004">
    <property type="protein sequence ID" value="GMH03557.1"/>
    <property type="molecule type" value="Genomic_DNA"/>
</dbReference>
<evidence type="ECO:0000313" key="1">
    <source>
        <dbReference type="EMBL" id="GMH03557.1"/>
    </source>
</evidence>
<gene>
    <name evidence="1" type="ORF">Nepgr_005396</name>
</gene>
<sequence>MRQQLSEFQDNVASRIEEYKESLEQKLDDKFSQFLAKIKGVLQSKEVEFIVLASNKQAESSPLEPKGNLPSSPGSKFYEGRNLKQTSIVMPITTDVFNSKATGIPIHSDVSLVTPFQFPIPKLQFPNFNGEKPGGSLSLDLKGILPSPPSYKLHEGQNLNRQLYPHTKYLEFQGHGHPYSF</sequence>
<dbReference type="Proteomes" id="UP001279734">
    <property type="component" value="Unassembled WGS sequence"/>
</dbReference>
<accession>A0AAD3S3J0</accession>
<organism evidence="1 2">
    <name type="scientific">Nepenthes gracilis</name>
    <name type="common">Slender pitcher plant</name>
    <dbReference type="NCBI Taxonomy" id="150966"/>
    <lineage>
        <taxon>Eukaryota</taxon>
        <taxon>Viridiplantae</taxon>
        <taxon>Streptophyta</taxon>
        <taxon>Embryophyta</taxon>
        <taxon>Tracheophyta</taxon>
        <taxon>Spermatophyta</taxon>
        <taxon>Magnoliopsida</taxon>
        <taxon>eudicotyledons</taxon>
        <taxon>Gunneridae</taxon>
        <taxon>Pentapetalae</taxon>
        <taxon>Caryophyllales</taxon>
        <taxon>Nepenthaceae</taxon>
        <taxon>Nepenthes</taxon>
    </lineage>
</organism>
<evidence type="ECO:0000313" key="2">
    <source>
        <dbReference type="Proteomes" id="UP001279734"/>
    </source>
</evidence>
<reference evidence="1" key="1">
    <citation type="submission" date="2023-05" db="EMBL/GenBank/DDBJ databases">
        <title>Nepenthes gracilis genome sequencing.</title>
        <authorList>
            <person name="Fukushima K."/>
        </authorList>
    </citation>
    <scope>NUCLEOTIDE SEQUENCE</scope>
    <source>
        <strain evidence="1">SING2019-196</strain>
    </source>
</reference>